<keyword evidence="3" id="KW-1185">Reference proteome</keyword>
<dbReference type="PANTHER" id="PTHR44068">
    <property type="entry name" value="ZGC:194242"/>
    <property type="match status" value="1"/>
</dbReference>
<dbReference type="GO" id="GO:0008168">
    <property type="term" value="F:methyltransferase activity"/>
    <property type="evidence" value="ECO:0007669"/>
    <property type="project" value="UniProtKB-KW"/>
</dbReference>
<evidence type="ECO:0000259" key="1">
    <source>
        <dbReference type="Pfam" id="PF13847"/>
    </source>
</evidence>
<dbReference type="AlphaFoldDB" id="A0AA43XKY9"/>
<gene>
    <name evidence="2" type="ORF">ISALK_08910</name>
</gene>
<dbReference type="Gene3D" id="3.40.50.150">
    <property type="entry name" value="Vaccinia Virus protein VP39"/>
    <property type="match status" value="1"/>
</dbReference>
<comment type="caution">
    <text evidence="2">The sequence shown here is derived from an EMBL/GenBank/DDBJ whole genome shotgun (WGS) entry which is preliminary data.</text>
</comment>
<evidence type="ECO:0000313" key="3">
    <source>
        <dbReference type="Proteomes" id="UP000449710"/>
    </source>
</evidence>
<keyword evidence="2" id="KW-0808">Transferase</keyword>
<organism evidence="2 3">
    <name type="scientific">Isachenkonia alkalipeptolytica</name>
    <dbReference type="NCBI Taxonomy" id="2565777"/>
    <lineage>
        <taxon>Bacteria</taxon>
        <taxon>Bacillati</taxon>
        <taxon>Bacillota</taxon>
        <taxon>Clostridia</taxon>
        <taxon>Eubacteriales</taxon>
        <taxon>Clostridiaceae</taxon>
        <taxon>Isachenkonia</taxon>
    </lineage>
</organism>
<dbReference type="GO" id="GO:0032259">
    <property type="term" value="P:methylation"/>
    <property type="evidence" value="ECO:0007669"/>
    <property type="project" value="UniProtKB-KW"/>
</dbReference>
<dbReference type="CDD" id="cd02440">
    <property type="entry name" value="AdoMet_MTases"/>
    <property type="match status" value="1"/>
</dbReference>
<dbReference type="SUPFAM" id="SSF53335">
    <property type="entry name" value="S-adenosyl-L-methionine-dependent methyltransferases"/>
    <property type="match status" value="1"/>
</dbReference>
<name>A0AA43XKY9_9CLOT</name>
<sequence length="209" mass="24043">MSDVKKTLDQCRKPQGQEGKEIVEKMNKNHYEVTGWGLQMLTLEDDSQVVDLGCGGGKTVQRLAIHTPQGKVFGLDYSEDCVEWANELNHQEVEEGRVVIIRGDVTETPFEEENFDVATAVETVYFWPDMVKAFKEVHRILKKEGQFLIVNEAFPDEGHQEKNKTYEEEGDMVIPTPEELENWLKKAGFKEVTIELEKEKNWLRALAQK</sequence>
<keyword evidence="2" id="KW-0489">Methyltransferase</keyword>
<accession>A0AA43XKY9</accession>
<dbReference type="EMBL" id="SUMG01000009">
    <property type="protein sequence ID" value="NBG88622.1"/>
    <property type="molecule type" value="Genomic_DNA"/>
</dbReference>
<dbReference type="Pfam" id="PF13847">
    <property type="entry name" value="Methyltransf_31"/>
    <property type="match status" value="1"/>
</dbReference>
<dbReference type="RefSeq" id="WP_160721407.1">
    <property type="nucleotide sequence ID" value="NZ_SUMG01000009.1"/>
</dbReference>
<evidence type="ECO:0000313" key="2">
    <source>
        <dbReference type="EMBL" id="NBG88622.1"/>
    </source>
</evidence>
<dbReference type="PANTHER" id="PTHR44068:SF11">
    <property type="entry name" value="GERANYL DIPHOSPHATE 2-C-METHYLTRANSFERASE"/>
    <property type="match status" value="1"/>
</dbReference>
<protein>
    <submittedName>
        <fullName evidence="2">Class I SAM-dependent methyltransferase</fullName>
    </submittedName>
</protein>
<dbReference type="InterPro" id="IPR025714">
    <property type="entry name" value="Methyltranfer_dom"/>
</dbReference>
<proteinExistence type="predicted"/>
<dbReference type="InterPro" id="IPR029063">
    <property type="entry name" value="SAM-dependent_MTases_sf"/>
</dbReference>
<feature type="domain" description="Methyltransferase" evidence="1">
    <location>
        <begin position="44"/>
        <end position="188"/>
    </location>
</feature>
<dbReference type="InterPro" id="IPR050447">
    <property type="entry name" value="Erg6_SMT_methyltransf"/>
</dbReference>
<reference evidence="2 3" key="1">
    <citation type="submission" date="2019-04" db="EMBL/GenBank/DDBJ databases">
        <title>Isachenkonia alkalipeptolytica gen. nov. sp. nov. a new anaerobic, alkiliphilic organothrophic bacterium capable to reduce synthesized ferrihydrite isolated from a soda lake.</title>
        <authorList>
            <person name="Toshchakov S.V."/>
            <person name="Zavarzina D.G."/>
            <person name="Zhilina T.N."/>
            <person name="Kostrikina N.A."/>
            <person name="Kublanov I.V."/>
        </authorList>
    </citation>
    <scope>NUCLEOTIDE SEQUENCE [LARGE SCALE GENOMIC DNA]</scope>
    <source>
        <strain evidence="2 3">Z-1701</strain>
    </source>
</reference>
<dbReference type="Proteomes" id="UP000449710">
    <property type="component" value="Unassembled WGS sequence"/>
</dbReference>